<dbReference type="SUPFAM" id="SSF51110">
    <property type="entry name" value="alpha-D-mannose-specific plant lectins"/>
    <property type="match status" value="2"/>
</dbReference>
<evidence type="ECO:0000256" key="4">
    <source>
        <dbReference type="ARBA" id="ARBA00022729"/>
    </source>
</evidence>
<dbReference type="InterPro" id="IPR036426">
    <property type="entry name" value="Bulb-type_lectin_dom_sf"/>
</dbReference>
<dbReference type="Proteomes" id="UP000824890">
    <property type="component" value="Unassembled WGS sequence"/>
</dbReference>
<feature type="transmembrane region" description="Helical" evidence="12">
    <location>
        <begin position="1005"/>
        <end position="1029"/>
    </location>
</feature>
<evidence type="ECO:0000256" key="6">
    <source>
        <dbReference type="ARBA" id="ARBA00022840"/>
    </source>
</evidence>
<dbReference type="Pfam" id="PF07714">
    <property type="entry name" value="PK_Tyr_Ser-Thr"/>
    <property type="match status" value="1"/>
</dbReference>
<evidence type="ECO:0000256" key="9">
    <source>
        <dbReference type="ARBA" id="ARBA00023157"/>
    </source>
</evidence>
<dbReference type="PROSITE" id="PS50927">
    <property type="entry name" value="BULB_LECTIN"/>
    <property type="match status" value="2"/>
</dbReference>
<evidence type="ECO:0000256" key="5">
    <source>
        <dbReference type="ARBA" id="ARBA00022741"/>
    </source>
</evidence>
<dbReference type="SMART" id="SM00108">
    <property type="entry name" value="B_lectin"/>
    <property type="match status" value="2"/>
</dbReference>
<comment type="caution">
    <text evidence="15">The sequence shown here is derived from an EMBL/GenBank/DDBJ whole genome shotgun (WGS) entry which is preliminary data.</text>
</comment>
<evidence type="ECO:0000313" key="16">
    <source>
        <dbReference type="Proteomes" id="UP000824890"/>
    </source>
</evidence>
<feature type="domain" description="Bulb-type lectin" evidence="13">
    <location>
        <begin position="12"/>
        <end position="144"/>
    </location>
</feature>
<dbReference type="EMBL" id="JAGKQM010000016">
    <property type="protein sequence ID" value="KAH0875157.1"/>
    <property type="molecule type" value="Genomic_DNA"/>
</dbReference>
<evidence type="ECO:0000256" key="8">
    <source>
        <dbReference type="ARBA" id="ARBA00023136"/>
    </source>
</evidence>
<dbReference type="CDD" id="cd01098">
    <property type="entry name" value="PAN_AP_plant"/>
    <property type="match status" value="2"/>
</dbReference>
<evidence type="ECO:0000256" key="10">
    <source>
        <dbReference type="ARBA" id="ARBA00023180"/>
    </source>
</evidence>
<keyword evidence="2" id="KW-0713">Self-incompatibility</keyword>
<dbReference type="InterPro" id="IPR000858">
    <property type="entry name" value="S_locus_glycoprot_dom"/>
</dbReference>
<keyword evidence="4" id="KW-0732">Signal</keyword>
<feature type="binding site" evidence="11">
    <location>
        <position position="402"/>
    </location>
    <ligand>
        <name>ATP</name>
        <dbReference type="ChEBI" id="CHEBI:30616"/>
    </ligand>
</feature>
<gene>
    <name evidence="15" type="ORF">HID58_072519</name>
</gene>
<dbReference type="Gene3D" id="3.30.200.20">
    <property type="entry name" value="Phosphorylase Kinase, domain 1"/>
    <property type="match status" value="2"/>
</dbReference>
<dbReference type="Pfam" id="PF11883">
    <property type="entry name" value="DUF3403"/>
    <property type="match status" value="2"/>
</dbReference>
<keyword evidence="6 11" id="KW-0067">ATP-binding</keyword>
<name>A0ABQ7Z4L7_BRANA</name>
<dbReference type="PROSITE" id="PS00107">
    <property type="entry name" value="PROTEIN_KINASE_ATP"/>
    <property type="match status" value="1"/>
</dbReference>
<evidence type="ECO:0000256" key="2">
    <source>
        <dbReference type="ARBA" id="ARBA00022471"/>
    </source>
</evidence>
<dbReference type="PROSITE" id="PS50948">
    <property type="entry name" value="PAN"/>
    <property type="match status" value="2"/>
</dbReference>
<accession>A0ABQ7Z4L7</accession>
<dbReference type="SUPFAM" id="SSF56112">
    <property type="entry name" value="Protein kinase-like (PK-like)"/>
    <property type="match status" value="2"/>
</dbReference>
<keyword evidence="5 11" id="KW-0547">Nucleotide-binding</keyword>
<keyword evidence="9" id="KW-1015">Disulfide bond</keyword>
<dbReference type="InterPro" id="IPR022126">
    <property type="entry name" value="S-locus_recpt_kinase"/>
</dbReference>
<evidence type="ECO:0000259" key="14">
    <source>
        <dbReference type="PROSITE" id="PS50948"/>
    </source>
</evidence>
<keyword evidence="10" id="KW-0325">Glycoprotein</keyword>
<evidence type="ECO:0000256" key="3">
    <source>
        <dbReference type="ARBA" id="ARBA00022692"/>
    </source>
</evidence>
<dbReference type="InterPro" id="IPR020635">
    <property type="entry name" value="Tyr_kinase_cat_dom"/>
</dbReference>
<dbReference type="PANTHER" id="PTHR32444">
    <property type="entry name" value="BULB-TYPE LECTIN DOMAIN-CONTAINING PROTEIN"/>
    <property type="match status" value="1"/>
</dbReference>
<evidence type="ECO:0000313" key="15">
    <source>
        <dbReference type="EMBL" id="KAH0875157.1"/>
    </source>
</evidence>
<evidence type="ECO:0000259" key="13">
    <source>
        <dbReference type="PROSITE" id="PS50927"/>
    </source>
</evidence>
<dbReference type="InterPro" id="IPR001480">
    <property type="entry name" value="Bulb-type_lectin_dom"/>
</dbReference>
<organism evidence="15 16">
    <name type="scientific">Brassica napus</name>
    <name type="common">Rape</name>
    <dbReference type="NCBI Taxonomy" id="3708"/>
    <lineage>
        <taxon>Eukaryota</taxon>
        <taxon>Viridiplantae</taxon>
        <taxon>Streptophyta</taxon>
        <taxon>Embryophyta</taxon>
        <taxon>Tracheophyta</taxon>
        <taxon>Spermatophyta</taxon>
        <taxon>Magnoliopsida</taxon>
        <taxon>eudicotyledons</taxon>
        <taxon>Gunneridae</taxon>
        <taxon>Pentapetalae</taxon>
        <taxon>rosids</taxon>
        <taxon>malvids</taxon>
        <taxon>Brassicales</taxon>
        <taxon>Brassicaceae</taxon>
        <taxon>Brassiceae</taxon>
        <taxon>Brassica</taxon>
    </lineage>
</organism>
<keyword evidence="3 12" id="KW-0812">Transmembrane</keyword>
<feature type="domain" description="Apple" evidence="14">
    <location>
        <begin position="217"/>
        <end position="305"/>
    </location>
</feature>
<dbReference type="PANTHER" id="PTHR32444:SF89">
    <property type="entry name" value="S GLYCOPROTEIN"/>
    <property type="match status" value="1"/>
</dbReference>
<feature type="domain" description="Apple" evidence="14">
    <location>
        <begin position="929"/>
        <end position="1010"/>
    </location>
</feature>
<keyword evidence="8 12" id="KW-0472">Membrane</keyword>
<dbReference type="InterPro" id="IPR021820">
    <property type="entry name" value="S-locus_recpt_kinase_C"/>
</dbReference>
<keyword evidence="16" id="KW-1185">Reference proteome</keyword>
<protein>
    <submittedName>
        <fullName evidence="15">Uncharacterized protein</fullName>
    </submittedName>
</protein>
<dbReference type="Pfam" id="PF12398">
    <property type="entry name" value="DUF3660"/>
    <property type="match status" value="2"/>
</dbReference>
<proteinExistence type="predicted"/>
<dbReference type="SMART" id="SM00473">
    <property type="entry name" value="PAN_AP"/>
    <property type="match status" value="2"/>
</dbReference>
<dbReference type="SMART" id="SM00219">
    <property type="entry name" value="TyrKc"/>
    <property type="match status" value="1"/>
</dbReference>
<dbReference type="Gene3D" id="2.90.10.10">
    <property type="entry name" value="Bulb-type lectin domain"/>
    <property type="match status" value="2"/>
</dbReference>
<dbReference type="InterPro" id="IPR011009">
    <property type="entry name" value="Kinase-like_dom_sf"/>
</dbReference>
<reference evidence="15 16" key="1">
    <citation type="submission" date="2021-05" db="EMBL/GenBank/DDBJ databases">
        <title>Genome Assembly of Synthetic Allotetraploid Brassica napus Reveals Homoeologous Exchanges between Subgenomes.</title>
        <authorList>
            <person name="Davis J.T."/>
        </authorList>
    </citation>
    <scope>NUCLEOTIDE SEQUENCE [LARGE SCALE GENOMIC DNA]</scope>
    <source>
        <strain evidence="16">cv. Da-Ae</strain>
        <tissue evidence="15">Seedling</tissue>
    </source>
</reference>
<dbReference type="Pfam" id="PF01453">
    <property type="entry name" value="B_lectin"/>
    <property type="match status" value="2"/>
</dbReference>
<feature type="transmembrane region" description="Helical" evidence="12">
    <location>
        <begin position="294"/>
        <end position="312"/>
    </location>
</feature>
<evidence type="ECO:0000256" key="1">
    <source>
        <dbReference type="ARBA" id="ARBA00004479"/>
    </source>
</evidence>
<evidence type="ECO:0000256" key="7">
    <source>
        <dbReference type="ARBA" id="ARBA00022989"/>
    </source>
</evidence>
<sequence>MRKEMGIGGKAEGLSLTKHCWRQNLSLSQATKPLYLITKPSSSVSSLPEQVLVGISGYGTRKSPPEPTYGLPTETTHCLTDPNGSLQISSDNNLVIYDHSSNTPVWSTKLTVGTSRSPLVAELLDNGNFVLRHSNNNEYLWQSFDFPTDTLLPDMKLGWDNKTGLDRVLRSWKALEDPSSGDFSTKLETRGFPEYYVFNKEKIVYRSGPWIGNRFSCIPEMKPVDYMVYTFIASNEEVSYSYQMTEPDVYSTLSECEAKCLNDCNCTAYANTDIRDGGSGCVIWNGGLFDIRSYPNGVTIFLLLSIIILSYWKRKQKRSITIQTPSVDQVRSQDLLTDEVVLTSDRYISRENKTDDLELPLMEFEALAMATNRFSVASMLGQGGFGIVYKGMLPDGKEIAVKRLSKMSLQGTDEFKNEGEKMLIYDGYMAPEYAMDGIFSMKSDVFSFGVLLLEIITGKRSKGFYNSNRDHNLLGFVWRYWKEGKGIEIVDPIIMDYSSSALRTHEILRCIQIGLLCVQERAEDRPVMATVMVMLGSETTAIPQPKRPGFCVGRSLFETELSSSTQRDDDLTVNQITLSVIDARKMRSHVPNYHHPYTFVFVFILFPALGAYANTLSPTESLTISNNKTIVSRNETFELGFFTPGSSSRWYLGIWYKKIPIRTYVWVANRDNPLSRPNGSLKISYDNNLVIYDHSDTPVWSTNLTVGASRSSLVAELLDNGNFVLRDSNSNEYLWESFDFPTDTLLPDMKLGWDKKTGLDRVLRSWKSVEDPASGNFWTKLETRGFPEYYVFNRETIIYRSGPWIGNRFSCVPEMKPIEYMVYTFIASNEEVSYSYHMTKPEVYSTLSLSYTGTIQRRNWIEQSQAWKQLWYQPKDICDNYRQCGNYGYCDSNSLPNCNCIKGFGLGNGQEWALRDDSAGCVRKTRLSCDGRDGFVVVKRMKLPDTAATVLDRGIGLKECEAKCLQDCNCTAYANTDIRDGGSGCVIWKGGLFDIRSYANGGQDLYVKLAAADLVTIFLLIIIIIFSYWKIKQKSDITIQTPRVDQVRSQYLLTDEVVLTSERYISRENKTDDLELPLMEFEALAMATNRFSVANMLGQGGFGIVYKVWRYWKEGKGIEIVDPIIIDDSSSALLWTHEILRCIQIGLLCVQERAEDRPVMATVMVMLGSETTAIPQPKRPGFCVGRSLFETELSSSTQRDDDLTVNQITLSVIDARFGTEY</sequence>
<dbReference type="Gene3D" id="1.10.510.10">
    <property type="entry name" value="Transferase(Phosphotransferase) domain 1"/>
    <property type="match status" value="1"/>
</dbReference>
<evidence type="ECO:0000256" key="12">
    <source>
        <dbReference type="SAM" id="Phobius"/>
    </source>
</evidence>
<dbReference type="InterPro" id="IPR001245">
    <property type="entry name" value="Ser-Thr/Tyr_kinase_cat_dom"/>
</dbReference>
<evidence type="ECO:0000256" key="11">
    <source>
        <dbReference type="PROSITE-ProRule" id="PRU10141"/>
    </source>
</evidence>
<dbReference type="Pfam" id="PF08276">
    <property type="entry name" value="PAN_2"/>
    <property type="match status" value="2"/>
</dbReference>
<dbReference type="InterPro" id="IPR017441">
    <property type="entry name" value="Protein_kinase_ATP_BS"/>
</dbReference>
<feature type="domain" description="Bulb-type lectin" evidence="13">
    <location>
        <begin position="615"/>
        <end position="738"/>
    </location>
</feature>
<dbReference type="InterPro" id="IPR003609">
    <property type="entry name" value="Pan_app"/>
</dbReference>
<keyword evidence="7 12" id="KW-1133">Transmembrane helix</keyword>
<feature type="transmembrane region" description="Helical" evidence="12">
    <location>
        <begin position="594"/>
        <end position="613"/>
    </location>
</feature>
<dbReference type="CDD" id="cd00028">
    <property type="entry name" value="B_lectin"/>
    <property type="match status" value="2"/>
</dbReference>
<comment type="subcellular location">
    <subcellularLocation>
        <location evidence="1">Membrane</location>
        <topology evidence="1">Single-pass type I membrane protein</topology>
    </subcellularLocation>
</comment>
<dbReference type="Pfam" id="PF00954">
    <property type="entry name" value="S_locus_glycop"/>
    <property type="match status" value="1"/>
</dbReference>